<name>A0AAE4T1H7_9EURY</name>
<proteinExistence type="predicted"/>
<gene>
    <name evidence="2" type="ORF">RBI02_06700</name>
</gene>
<dbReference type="Gene3D" id="3.40.50.1980">
    <property type="entry name" value="Nitrogenase molybdenum iron protein domain"/>
    <property type="match status" value="2"/>
</dbReference>
<sequence length="369" mass="40438">MRKLLSLFIIVLVVFTSGCIGSTNTGDPGKGTMTVTDSLGRTVEVPAKVTKVVAAGPGALRLIVYLNASDMVCGVEDLEKSSPNGRPYIMAHPELKNLPSIGPGGPGKLPNEEALINLKPDVIFMTYVDVKTADDIQEKTGIPVVVLSYGALGTFNDEELFKSLELAGKILGKEKRAKEVINFIKSLQDDLSKRTEGVEPKRSYVGGIGYRGSQGIESTEGEYPPFVAVRAHNVASELGKEHYFIDKEKLLEWQPDYIFIDEGGLNLVLDDYRKNPEFYSSLKAVKNGNVYGLLPFNYYTTNIDTALADAYYIGKVLYPERFSDVDPEKKADEIYTFLVGKPVYREMAGQFGGFGKINLANGTVNYSSP</sequence>
<dbReference type="RefSeq" id="WP_315342092.1">
    <property type="nucleotide sequence ID" value="NZ_JAVDZE010000002.1"/>
</dbReference>
<keyword evidence="3" id="KW-1185">Reference proteome</keyword>
<dbReference type="EMBL" id="JAVDZE010000002">
    <property type="protein sequence ID" value="MDV3104225.1"/>
    <property type="molecule type" value="Genomic_DNA"/>
</dbReference>
<dbReference type="SUPFAM" id="SSF53807">
    <property type="entry name" value="Helical backbone' metal receptor"/>
    <property type="match status" value="1"/>
</dbReference>
<dbReference type="PANTHER" id="PTHR30535:SF34">
    <property type="entry name" value="MOLYBDATE-BINDING PROTEIN MOLA"/>
    <property type="match status" value="1"/>
</dbReference>
<reference evidence="2 3" key="1">
    <citation type="submission" date="2023-08" db="EMBL/GenBank/DDBJ databases">
        <title>Draft genome sequence of Thermococcus waiotapuensis WT1T, a thermophilic sulphur-dependent archaeon from order Thermococcales.</title>
        <authorList>
            <person name="Manners S.H."/>
            <person name="Carere C.R."/>
            <person name="Dhami M.K."/>
            <person name="Dobson R.C.J."/>
            <person name="Stott M.B."/>
        </authorList>
    </citation>
    <scope>NUCLEOTIDE SEQUENCE [LARGE SCALE GENOMIC DNA]</scope>
    <source>
        <strain evidence="2 3">WT1</strain>
    </source>
</reference>
<protein>
    <submittedName>
        <fullName evidence="2">Iron ABC transporter substrate-binding protein</fullName>
    </submittedName>
</protein>
<dbReference type="PROSITE" id="PS51257">
    <property type="entry name" value="PROKAR_LIPOPROTEIN"/>
    <property type="match status" value="1"/>
</dbReference>
<dbReference type="CDD" id="cd01147">
    <property type="entry name" value="HemV-2"/>
    <property type="match status" value="1"/>
</dbReference>
<organism evidence="2 3">
    <name type="scientific">Thermococcus waiotapuensis</name>
    <dbReference type="NCBI Taxonomy" id="90909"/>
    <lineage>
        <taxon>Archaea</taxon>
        <taxon>Methanobacteriati</taxon>
        <taxon>Methanobacteriota</taxon>
        <taxon>Thermococci</taxon>
        <taxon>Thermococcales</taxon>
        <taxon>Thermococcaceae</taxon>
        <taxon>Thermococcus</taxon>
    </lineage>
</organism>
<dbReference type="Pfam" id="PF01497">
    <property type="entry name" value="Peripla_BP_2"/>
    <property type="match status" value="1"/>
</dbReference>
<dbReference type="Proteomes" id="UP001245683">
    <property type="component" value="Unassembled WGS sequence"/>
</dbReference>
<dbReference type="InterPro" id="IPR002491">
    <property type="entry name" value="ABC_transptr_periplasmic_BD"/>
</dbReference>
<accession>A0AAE4T1H7</accession>
<dbReference type="PROSITE" id="PS50983">
    <property type="entry name" value="FE_B12_PBP"/>
    <property type="match status" value="1"/>
</dbReference>
<dbReference type="AlphaFoldDB" id="A0AAE4T1H7"/>
<feature type="domain" description="Fe/B12 periplasmic-binding" evidence="1">
    <location>
        <begin position="51"/>
        <end position="321"/>
    </location>
</feature>
<comment type="caution">
    <text evidence="2">The sequence shown here is derived from an EMBL/GenBank/DDBJ whole genome shotgun (WGS) entry which is preliminary data.</text>
</comment>
<dbReference type="PANTHER" id="PTHR30535">
    <property type="entry name" value="VITAMIN B12-BINDING PROTEIN"/>
    <property type="match status" value="1"/>
</dbReference>
<evidence type="ECO:0000259" key="1">
    <source>
        <dbReference type="PROSITE" id="PS50983"/>
    </source>
</evidence>
<dbReference type="InterPro" id="IPR050902">
    <property type="entry name" value="ABC_Transporter_SBP"/>
</dbReference>
<evidence type="ECO:0000313" key="3">
    <source>
        <dbReference type="Proteomes" id="UP001245683"/>
    </source>
</evidence>
<evidence type="ECO:0000313" key="2">
    <source>
        <dbReference type="EMBL" id="MDV3104225.1"/>
    </source>
</evidence>